<reference evidence="10" key="1">
    <citation type="submission" date="2017-02" db="UniProtKB">
        <authorList>
            <consortium name="WormBaseParasite"/>
        </authorList>
    </citation>
    <scope>IDENTIFICATION</scope>
</reference>
<dbReference type="EC" id="3.4.19.12" evidence="7"/>
<evidence type="ECO:0000256" key="2">
    <source>
        <dbReference type="ARBA" id="ARBA00009085"/>
    </source>
</evidence>
<dbReference type="Pfam" id="PF22486">
    <property type="entry name" value="MATH_2"/>
    <property type="match status" value="1"/>
</dbReference>
<dbReference type="PANTHER" id="PTHR24006:SF644">
    <property type="entry name" value="UBIQUITIN CARBOXYL-TERMINAL HYDROLASE 7"/>
    <property type="match status" value="1"/>
</dbReference>
<dbReference type="GO" id="GO:0031647">
    <property type="term" value="P:regulation of protein stability"/>
    <property type="evidence" value="ECO:0007669"/>
    <property type="project" value="TreeGrafter"/>
</dbReference>
<dbReference type="Gene3D" id="3.90.70.10">
    <property type="entry name" value="Cysteine proteinases"/>
    <property type="match status" value="1"/>
</dbReference>
<sequence length="466" mass="53760">LNPYGLTENSDVYEEEENLSSFDEAGPAGILEFRIRNFSDLLKQVRLSSLSIIRCLPWRVLVIFRICGEESRTVGFFLQCNAESESITWSCHARADLTIVSQKPGGESVTKIIDHIFSHKENDWGFSNFINWTDFTDPERGFVLFKIKIYADAPHGSNWDSKRFTGFVGLRNQGATCYMNSLLQALFFTNELRRAVYLMPTESEEPATSIPLALQRLFFELQFNERPVNTKRLTRSFGWQSVESLFQHDVQELCRLLLDNMETKMKGTSVESTIPNLFRGKMLSYIRCKHVPYESKMEETFYDIQLKVKGNQDVYQAFKEYTTVETLEGDNKYDAGEHGLQEAEKGVVFTHFPPVLYLQLMRFQYDCIANANIKLNDRFEFPYRLKLDKFLKESDPTNPATYILHAVLVHSGDNHSGHYVVYINPCGNGQWYKFDDDVVSRSTQQEAIEHVSSTILLIYAASRELI</sequence>
<evidence type="ECO:0000259" key="8">
    <source>
        <dbReference type="PROSITE" id="PS50144"/>
    </source>
</evidence>
<dbReference type="GO" id="GO:0004843">
    <property type="term" value="F:cysteine-type deubiquitinase activity"/>
    <property type="evidence" value="ECO:0007669"/>
    <property type="project" value="UniProtKB-UniRule"/>
</dbReference>
<dbReference type="InterPro" id="IPR038765">
    <property type="entry name" value="Papain-like_cys_pep_sf"/>
</dbReference>
<dbReference type="InterPro" id="IPR050164">
    <property type="entry name" value="Peptidase_C19"/>
</dbReference>
<dbReference type="CDD" id="cd02659">
    <property type="entry name" value="peptidase_C19C"/>
    <property type="match status" value="1"/>
</dbReference>
<evidence type="ECO:0000256" key="1">
    <source>
        <dbReference type="ARBA" id="ARBA00000707"/>
    </source>
</evidence>
<name>A0A0R3SIZ4_HYMDI</name>
<dbReference type="GO" id="GO:0005634">
    <property type="term" value="C:nucleus"/>
    <property type="evidence" value="ECO:0007669"/>
    <property type="project" value="TreeGrafter"/>
</dbReference>
<dbReference type="WBParaSite" id="HDID_0000490901-mRNA-1">
    <property type="protein sequence ID" value="HDID_0000490901-mRNA-1"/>
    <property type="gene ID" value="HDID_0000490901"/>
</dbReference>
<dbReference type="PROSITE" id="PS00973">
    <property type="entry name" value="USP_2"/>
    <property type="match status" value="1"/>
</dbReference>
<dbReference type="Gene3D" id="2.60.210.10">
    <property type="entry name" value="Apoptosis, Tumor Necrosis Factor Receptor Associated Protein 2, Chain A"/>
    <property type="match status" value="1"/>
</dbReference>
<dbReference type="InterPro" id="IPR002083">
    <property type="entry name" value="MATH/TRAF_dom"/>
</dbReference>
<keyword evidence="5 7" id="KW-0378">Hydrolase</keyword>
<comment type="similarity">
    <text evidence="2 7">Belongs to the peptidase C19 family.</text>
</comment>
<dbReference type="FunFam" id="3.90.70.10:FF:000044">
    <property type="entry name" value="Ubiquitin carboxyl-terminal hydrolase 13"/>
    <property type="match status" value="1"/>
</dbReference>
<dbReference type="PROSITE" id="PS50144">
    <property type="entry name" value="MATH"/>
    <property type="match status" value="1"/>
</dbReference>
<dbReference type="AlphaFoldDB" id="A0A0R3SIZ4"/>
<organism evidence="10">
    <name type="scientific">Hymenolepis diminuta</name>
    <name type="common">Rat tapeworm</name>
    <dbReference type="NCBI Taxonomy" id="6216"/>
    <lineage>
        <taxon>Eukaryota</taxon>
        <taxon>Metazoa</taxon>
        <taxon>Spiralia</taxon>
        <taxon>Lophotrochozoa</taxon>
        <taxon>Platyhelminthes</taxon>
        <taxon>Cestoda</taxon>
        <taxon>Eucestoda</taxon>
        <taxon>Cyclophyllidea</taxon>
        <taxon>Hymenolepididae</taxon>
        <taxon>Hymenolepis</taxon>
    </lineage>
</organism>
<evidence type="ECO:0000313" key="10">
    <source>
        <dbReference type="WBParaSite" id="HDID_0000490901-mRNA-1"/>
    </source>
</evidence>
<protein>
    <recommendedName>
        <fullName evidence="7">Ubiquitin carboxyl-terminal hydrolase</fullName>
        <ecNumber evidence="7">3.4.19.12</ecNumber>
    </recommendedName>
</protein>
<dbReference type="SUPFAM" id="SSF54001">
    <property type="entry name" value="Cysteine proteinases"/>
    <property type="match status" value="1"/>
</dbReference>
<dbReference type="InterPro" id="IPR028889">
    <property type="entry name" value="USP"/>
</dbReference>
<dbReference type="SMART" id="SM00061">
    <property type="entry name" value="MATH"/>
    <property type="match status" value="1"/>
</dbReference>
<dbReference type="PROSITE" id="PS50235">
    <property type="entry name" value="USP_3"/>
    <property type="match status" value="1"/>
</dbReference>
<keyword evidence="4 7" id="KW-0833">Ubl conjugation pathway</keyword>
<dbReference type="Pfam" id="PF00443">
    <property type="entry name" value="UCH"/>
    <property type="match status" value="1"/>
</dbReference>
<keyword evidence="6 7" id="KW-0788">Thiol protease</keyword>
<dbReference type="GO" id="GO:0016579">
    <property type="term" value="P:protein deubiquitination"/>
    <property type="evidence" value="ECO:0007669"/>
    <property type="project" value="InterPro"/>
</dbReference>
<dbReference type="PANTHER" id="PTHR24006">
    <property type="entry name" value="UBIQUITIN CARBOXYL-TERMINAL HYDROLASE"/>
    <property type="match status" value="1"/>
</dbReference>
<evidence type="ECO:0000256" key="6">
    <source>
        <dbReference type="ARBA" id="ARBA00022807"/>
    </source>
</evidence>
<feature type="domain" description="USP" evidence="9">
    <location>
        <begin position="168"/>
        <end position="463"/>
    </location>
</feature>
<evidence type="ECO:0000256" key="5">
    <source>
        <dbReference type="ARBA" id="ARBA00022801"/>
    </source>
</evidence>
<dbReference type="STRING" id="6216.A0A0R3SIZ4"/>
<evidence type="ECO:0000256" key="4">
    <source>
        <dbReference type="ARBA" id="ARBA00022786"/>
    </source>
</evidence>
<feature type="domain" description="MATH" evidence="8">
    <location>
        <begin position="28"/>
        <end position="153"/>
    </location>
</feature>
<keyword evidence="3 7" id="KW-0645">Protease</keyword>
<proteinExistence type="inferred from homology"/>
<evidence type="ECO:0000259" key="9">
    <source>
        <dbReference type="PROSITE" id="PS50235"/>
    </source>
</evidence>
<dbReference type="GO" id="GO:0006508">
    <property type="term" value="P:proteolysis"/>
    <property type="evidence" value="ECO:0007669"/>
    <property type="project" value="UniProtKB-KW"/>
</dbReference>
<evidence type="ECO:0000256" key="3">
    <source>
        <dbReference type="ARBA" id="ARBA00022670"/>
    </source>
</evidence>
<comment type="catalytic activity">
    <reaction evidence="1 7">
        <text>Thiol-dependent hydrolysis of ester, thioester, amide, peptide and isopeptide bonds formed by the C-terminal Gly of ubiquitin (a 76-residue protein attached to proteins as an intracellular targeting signal).</text>
        <dbReference type="EC" id="3.4.19.12"/>
    </reaction>
</comment>
<dbReference type="SUPFAM" id="SSF49599">
    <property type="entry name" value="TRAF domain-like"/>
    <property type="match status" value="1"/>
</dbReference>
<dbReference type="InterPro" id="IPR001394">
    <property type="entry name" value="Peptidase_C19_UCH"/>
</dbReference>
<dbReference type="InterPro" id="IPR008974">
    <property type="entry name" value="TRAF-like"/>
</dbReference>
<evidence type="ECO:0000256" key="7">
    <source>
        <dbReference type="RuleBase" id="RU366025"/>
    </source>
</evidence>
<dbReference type="GO" id="GO:0005829">
    <property type="term" value="C:cytosol"/>
    <property type="evidence" value="ECO:0007669"/>
    <property type="project" value="TreeGrafter"/>
</dbReference>
<dbReference type="PROSITE" id="PS00972">
    <property type="entry name" value="USP_1"/>
    <property type="match status" value="1"/>
</dbReference>
<dbReference type="InterPro" id="IPR018200">
    <property type="entry name" value="USP_CS"/>
</dbReference>
<accession>A0A0R3SIZ4</accession>